<sequence>MTTPHVRATAEAGASPGLPKAPTRIRGLDQITRGGLPRGRTTLVTGATGTGKTLLALQFLVAGAREYAEPGVLLTFEESADKVSANVASLGFDIEGLQHDRLLVADAFRVDPTEFGEAGEFALEPLFILLADSIDRIGAKRVVLDTIEVLFGAFAEQSIVRAELHRLFTWLEERKVTAIVTGEHHDGLTRHGIEEYVSDCVIVLDQRVHEEVATRILRIVKYRGSAHETNEYPFLISDRGVTVVPSTSVRLDYSVSQERVSTGVPRLNHMLAPNKSGWHWWRRCRTGGPTDRMTATGLTT</sequence>
<dbReference type="InterPro" id="IPR003593">
    <property type="entry name" value="AAA+_ATPase"/>
</dbReference>
<accession>A0A7I7JWV5</accession>
<dbReference type="SMART" id="SM00382">
    <property type="entry name" value="AAA"/>
    <property type="match status" value="1"/>
</dbReference>
<dbReference type="InterPro" id="IPR010624">
    <property type="entry name" value="KaiC_dom"/>
</dbReference>
<dbReference type="EMBL" id="AP022563">
    <property type="protein sequence ID" value="BBX16295.1"/>
    <property type="molecule type" value="Genomic_DNA"/>
</dbReference>
<dbReference type="InterPro" id="IPR014774">
    <property type="entry name" value="KaiC-like_dom"/>
</dbReference>
<evidence type="ECO:0000313" key="4">
    <source>
        <dbReference type="Proteomes" id="UP000467006"/>
    </source>
</evidence>
<dbReference type="KEGG" id="mdu:MDUV_11550"/>
<evidence type="ECO:0000259" key="2">
    <source>
        <dbReference type="PROSITE" id="PS51146"/>
    </source>
</evidence>
<gene>
    <name evidence="3" type="ORF">MDUV_11550</name>
</gene>
<proteinExistence type="predicted"/>
<dbReference type="PANTHER" id="PTHR42926">
    <property type="match status" value="1"/>
</dbReference>
<keyword evidence="4" id="KW-1185">Reference proteome</keyword>
<dbReference type="GO" id="GO:0005524">
    <property type="term" value="F:ATP binding"/>
    <property type="evidence" value="ECO:0007669"/>
    <property type="project" value="InterPro"/>
</dbReference>
<dbReference type="SUPFAM" id="SSF52540">
    <property type="entry name" value="P-loop containing nucleoside triphosphate hydrolases"/>
    <property type="match status" value="1"/>
</dbReference>
<evidence type="ECO:0000256" key="1">
    <source>
        <dbReference type="SAM" id="MobiDB-lite"/>
    </source>
</evidence>
<dbReference type="RefSeq" id="WP_197747155.1">
    <property type="nucleotide sequence ID" value="NZ_AP022563.1"/>
</dbReference>
<dbReference type="PANTHER" id="PTHR42926:SF1">
    <property type="entry name" value="CIRCADIAN CLOCK OSCILLATOR PROTEIN KAIC 1"/>
    <property type="match status" value="1"/>
</dbReference>
<dbReference type="Proteomes" id="UP000467006">
    <property type="component" value="Chromosome"/>
</dbReference>
<dbReference type="AlphaFoldDB" id="A0A7I7JWV5"/>
<dbReference type="InterPro" id="IPR027417">
    <property type="entry name" value="P-loop_NTPase"/>
</dbReference>
<protein>
    <recommendedName>
        <fullName evidence="2">KaiC domain-containing protein</fullName>
    </recommendedName>
</protein>
<feature type="region of interest" description="Disordered" evidence="1">
    <location>
        <begin position="1"/>
        <end position="23"/>
    </location>
</feature>
<reference evidence="3 4" key="1">
    <citation type="journal article" date="2019" name="Emerg. Microbes Infect.">
        <title>Comprehensive subspecies identification of 175 nontuberculous mycobacteria species based on 7547 genomic profiles.</title>
        <authorList>
            <person name="Matsumoto Y."/>
            <person name="Kinjo T."/>
            <person name="Motooka D."/>
            <person name="Nabeya D."/>
            <person name="Jung N."/>
            <person name="Uechi K."/>
            <person name="Horii T."/>
            <person name="Iida T."/>
            <person name="Fujita J."/>
            <person name="Nakamura S."/>
        </authorList>
    </citation>
    <scope>NUCLEOTIDE SEQUENCE [LARGE SCALE GENOMIC DNA]</scope>
    <source>
        <strain evidence="3 4">JCM 6396</strain>
    </source>
</reference>
<dbReference type="Pfam" id="PF06745">
    <property type="entry name" value="ATPase"/>
    <property type="match status" value="1"/>
</dbReference>
<dbReference type="InterPro" id="IPR051347">
    <property type="entry name" value="Circadian_clock_KaiC-rel"/>
</dbReference>
<evidence type="ECO:0000313" key="3">
    <source>
        <dbReference type="EMBL" id="BBX16295.1"/>
    </source>
</evidence>
<dbReference type="PROSITE" id="PS51146">
    <property type="entry name" value="KAIC"/>
    <property type="match status" value="1"/>
</dbReference>
<organism evidence="3 4">
    <name type="scientific">Mycolicibacterium duvalii</name>
    <dbReference type="NCBI Taxonomy" id="39688"/>
    <lineage>
        <taxon>Bacteria</taxon>
        <taxon>Bacillati</taxon>
        <taxon>Actinomycetota</taxon>
        <taxon>Actinomycetes</taxon>
        <taxon>Mycobacteriales</taxon>
        <taxon>Mycobacteriaceae</taxon>
        <taxon>Mycolicibacterium</taxon>
    </lineage>
</organism>
<dbReference type="PRINTS" id="PR01874">
    <property type="entry name" value="DNAREPAIRADA"/>
</dbReference>
<name>A0A7I7JWV5_9MYCO</name>
<feature type="domain" description="KaiC" evidence="2">
    <location>
        <begin position="19"/>
        <end position="257"/>
    </location>
</feature>
<dbReference type="Gene3D" id="3.40.50.300">
    <property type="entry name" value="P-loop containing nucleotide triphosphate hydrolases"/>
    <property type="match status" value="1"/>
</dbReference>